<feature type="transmembrane region" description="Helical" evidence="1">
    <location>
        <begin position="104"/>
        <end position="123"/>
    </location>
</feature>
<dbReference type="Proteomes" id="UP000242381">
    <property type="component" value="Unassembled WGS sequence"/>
</dbReference>
<dbReference type="VEuPathDB" id="FungiDB:BCV72DRAFT_300918"/>
<evidence type="ECO:0000313" key="2">
    <source>
        <dbReference type="EMBL" id="ORE16654.1"/>
    </source>
</evidence>
<evidence type="ECO:0000313" key="3">
    <source>
        <dbReference type="Proteomes" id="UP000242381"/>
    </source>
</evidence>
<keyword evidence="1" id="KW-1133">Transmembrane helix</keyword>
<dbReference type="EMBL" id="KV921378">
    <property type="protein sequence ID" value="ORE16654.1"/>
    <property type="molecule type" value="Genomic_DNA"/>
</dbReference>
<protein>
    <submittedName>
        <fullName evidence="2">Uncharacterized protein</fullName>
    </submittedName>
</protein>
<dbReference type="AlphaFoldDB" id="A0A0A1N2D9"/>
<keyword evidence="1" id="KW-0812">Transmembrane</keyword>
<name>A0A0A1N2D9_RHIZD</name>
<sequence>MSNPLNLIFTYHGIISGLTALQTLLFTQTTGFLFNQTLDTASLLCIQFYGATLACLAVISLLSRNMPNMLPCKRATACGFIVYHGIMTLILIQNRNEDIMHKNASLLLSIFHGLQAFVLYAWYTATASQVKAFLKENKK</sequence>
<dbReference type="OMA" id="YAWYTAT"/>
<feature type="transmembrane region" description="Helical" evidence="1">
    <location>
        <begin position="12"/>
        <end position="34"/>
    </location>
</feature>
<accession>A0A0A1N2D9</accession>
<keyword evidence="1" id="KW-0472">Membrane</keyword>
<feature type="transmembrane region" description="Helical" evidence="1">
    <location>
        <begin position="74"/>
        <end position="92"/>
    </location>
</feature>
<proteinExistence type="predicted"/>
<organism evidence="2 3">
    <name type="scientific">Rhizopus microsporus</name>
    <dbReference type="NCBI Taxonomy" id="58291"/>
    <lineage>
        <taxon>Eukaryota</taxon>
        <taxon>Fungi</taxon>
        <taxon>Fungi incertae sedis</taxon>
        <taxon>Mucoromycota</taxon>
        <taxon>Mucoromycotina</taxon>
        <taxon>Mucoromycetes</taxon>
        <taxon>Mucorales</taxon>
        <taxon>Mucorineae</taxon>
        <taxon>Rhizopodaceae</taxon>
        <taxon>Rhizopus</taxon>
    </lineage>
</organism>
<evidence type="ECO:0000256" key="1">
    <source>
        <dbReference type="SAM" id="Phobius"/>
    </source>
</evidence>
<reference evidence="2 3" key="1">
    <citation type="journal article" date="2016" name="Proc. Natl. Acad. Sci. U.S.A.">
        <title>Lipid metabolic changes in an early divergent fungus govern the establishment of a mutualistic symbiosis with endobacteria.</title>
        <authorList>
            <person name="Lastovetsky O.A."/>
            <person name="Gaspar M.L."/>
            <person name="Mondo S.J."/>
            <person name="LaButti K.M."/>
            <person name="Sandor L."/>
            <person name="Grigoriev I.V."/>
            <person name="Henry S.A."/>
            <person name="Pawlowska T.E."/>
        </authorList>
    </citation>
    <scope>NUCLEOTIDE SEQUENCE [LARGE SCALE GENOMIC DNA]</scope>
    <source>
        <strain evidence="2 3">ATCC 11559</strain>
    </source>
</reference>
<feature type="transmembrane region" description="Helical" evidence="1">
    <location>
        <begin position="41"/>
        <end position="62"/>
    </location>
</feature>
<gene>
    <name evidence="2" type="ORF">BCV71DRAFT_265444</name>
</gene>